<feature type="domain" description="Ketoreductase" evidence="2">
    <location>
        <begin position="7"/>
        <end position="178"/>
    </location>
</feature>
<dbReference type="AlphaFoldDB" id="A0A4Q9FUV2"/>
<dbReference type="SMART" id="SM00822">
    <property type="entry name" value="PKS_KR"/>
    <property type="match status" value="1"/>
</dbReference>
<dbReference type="FunFam" id="3.40.50.720:FF:000084">
    <property type="entry name" value="Short-chain dehydrogenase reductase"/>
    <property type="match status" value="1"/>
</dbReference>
<dbReference type="Pfam" id="PF13561">
    <property type="entry name" value="adh_short_C2"/>
    <property type="match status" value="1"/>
</dbReference>
<dbReference type="PROSITE" id="PS00061">
    <property type="entry name" value="ADH_SHORT"/>
    <property type="match status" value="1"/>
</dbReference>
<comment type="similarity">
    <text evidence="1">Belongs to the short-chain dehydrogenases/reductases (SDR) family.</text>
</comment>
<dbReference type="InterPro" id="IPR002347">
    <property type="entry name" value="SDR_fam"/>
</dbReference>
<gene>
    <name evidence="3" type="ORF">EYE42_15680</name>
</gene>
<dbReference type="InterPro" id="IPR036291">
    <property type="entry name" value="NAD(P)-bd_dom_sf"/>
</dbReference>
<dbReference type="OrthoDB" id="9797020at2"/>
<dbReference type="GO" id="GO:0016616">
    <property type="term" value="F:oxidoreductase activity, acting on the CH-OH group of donors, NAD or NADP as acceptor"/>
    <property type="evidence" value="ECO:0007669"/>
    <property type="project" value="TreeGrafter"/>
</dbReference>
<dbReference type="Gene3D" id="3.40.50.720">
    <property type="entry name" value="NAD(P)-binding Rossmann-like Domain"/>
    <property type="match status" value="1"/>
</dbReference>
<protein>
    <submittedName>
        <fullName evidence="3">SDR family oxidoreductase</fullName>
    </submittedName>
</protein>
<evidence type="ECO:0000313" key="4">
    <source>
        <dbReference type="Proteomes" id="UP000293520"/>
    </source>
</evidence>
<dbReference type="PRINTS" id="PR00081">
    <property type="entry name" value="GDHRDH"/>
</dbReference>
<evidence type="ECO:0000256" key="1">
    <source>
        <dbReference type="ARBA" id="ARBA00006484"/>
    </source>
</evidence>
<keyword evidence="4" id="KW-1185">Reference proteome</keyword>
<accession>A0A4Q9FUV2</accession>
<sequence>MTAVASRLAVVTGGTAGIGLAAAAALARDGWRVMACSRRPPDAAQMPEGIEPVSCDVADPGSVEALAERVSRHEAPLVAVINSAGMALPRAPFLESTEEQMQRIFEVNTFGTIRVLRALLPLMGSGGTVVNLSSTLAARPRPGSALYASSKGAVERFSTALASEVADRGIRVHVIAPALVRSEIWLRAGMADTDYEALLTARGREFPLGRVGEPEDVAELIRYMVSDQAAWMTGNLIQVDGGAMLR</sequence>
<dbReference type="GO" id="GO:0030497">
    <property type="term" value="P:fatty acid elongation"/>
    <property type="evidence" value="ECO:0007669"/>
    <property type="project" value="TreeGrafter"/>
</dbReference>
<dbReference type="PRINTS" id="PR00080">
    <property type="entry name" value="SDRFAMILY"/>
</dbReference>
<evidence type="ECO:0000259" key="2">
    <source>
        <dbReference type="SMART" id="SM00822"/>
    </source>
</evidence>
<reference evidence="3 4" key="1">
    <citation type="submission" date="2019-02" db="EMBL/GenBank/DDBJ databases">
        <title>Paracoccus subflavus sp. nov., isolated from marine sediment of the Pacific Ocean.</title>
        <authorList>
            <person name="Zhang G."/>
        </authorList>
    </citation>
    <scope>NUCLEOTIDE SEQUENCE [LARGE SCALE GENOMIC DNA]</scope>
    <source>
        <strain evidence="3 4">GY0581</strain>
    </source>
</reference>
<dbReference type="InterPro" id="IPR020904">
    <property type="entry name" value="Sc_DH/Rdtase_CS"/>
</dbReference>
<dbReference type="InterPro" id="IPR057326">
    <property type="entry name" value="KR_dom"/>
</dbReference>
<comment type="caution">
    <text evidence="3">The sequence shown here is derived from an EMBL/GenBank/DDBJ whole genome shotgun (WGS) entry which is preliminary data.</text>
</comment>
<dbReference type="SUPFAM" id="SSF51735">
    <property type="entry name" value="NAD(P)-binding Rossmann-fold domains"/>
    <property type="match status" value="1"/>
</dbReference>
<dbReference type="PANTHER" id="PTHR42760:SF135">
    <property type="entry name" value="BLL7886 PROTEIN"/>
    <property type="match status" value="1"/>
</dbReference>
<name>A0A4Q9FUV2_9RHOB</name>
<dbReference type="Proteomes" id="UP000293520">
    <property type="component" value="Unassembled WGS sequence"/>
</dbReference>
<dbReference type="CDD" id="cd05233">
    <property type="entry name" value="SDR_c"/>
    <property type="match status" value="1"/>
</dbReference>
<organism evidence="3 4">
    <name type="scientific">Paracoccus subflavus</name>
    <dbReference type="NCBI Taxonomy" id="2528244"/>
    <lineage>
        <taxon>Bacteria</taxon>
        <taxon>Pseudomonadati</taxon>
        <taxon>Pseudomonadota</taxon>
        <taxon>Alphaproteobacteria</taxon>
        <taxon>Rhodobacterales</taxon>
        <taxon>Paracoccaceae</taxon>
        <taxon>Paracoccus</taxon>
    </lineage>
</organism>
<proteinExistence type="inferred from homology"/>
<dbReference type="EMBL" id="SISK01000018">
    <property type="protein sequence ID" value="TBN36376.1"/>
    <property type="molecule type" value="Genomic_DNA"/>
</dbReference>
<dbReference type="PANTHER" id="PTHR42760">
    <property type="entry name" value="SHORT-CHAIN DEHYDROGENASES/REDUCTASES FAMILY MEMBER"/>
    <property type="match status" value="1"/>
</dbReference>
<evidence type="ECO:0000313" key="3">
    <source>
        <dbReference type="EMBL" id="TBN36376.1"/>
    </source>
</evidence>